<dbReference type="NCBIfam" id="TIGR00160">
    <property type="entry name" value="MGSA"/>
    <property type="match status" value="1"/>
</dbReference>
<dbReference type="CDD" id="cd01422">
    <property type="entry name" value="MGS"/>
    <property type="match status" value="1"/>
</dbReference>
<reference evidence="6" key="1">
    <citation type="submission" date="2016-11" db="EMBL/GenBank/DDBJ databases">
        <authorList>
            <person name="Varghese N."/>
            <person name="Submissions S."/>
        </authorList>
    </citation>
    <scope>NUCLEOTIDE SEQUENCE [LARGE SCALE GENOMIC DNA]</scope>
    <source>
        <strain evidence="6">DSM 16579</strain>
    </source>
</reference>
<dbReference type="InterPro" id="IPR004363">
    <property type="entry name" value="Methylgl_synth"/>
</dbReference>
<feature type="domain" description="MGS-like" evidence="4">
    <location>
        <begin position="11"/>
        <end position="156"/>
    </location>
</feature>
<dbReference type="EC" id="4.2.3.3" evidence="2"/>
<dbReference type="SMART" id="SM00851">
    <property type="entry name" value="MGS"/>
    <property type="match status" value="1"/>
</dbReference>
<feature type="binding site" evidence="2">
    <location>
        <position position="24"/>
    </location>
    <ligand>
        <name>substrate</name>
    </ligand>
</feature>
<dbReference type="Pfam" id="PF02142">
    <property type="entry name" value="MGS"/>
    <property type="match status" value="1"/>
</dbReference>
<dbReference type="PROSITE" id="PS01335">
    <property type="entry name" value="METHYLGLYOXAL_SYNTH"/>
    <property type="match status" value="1"/>
</dbReference>
<protein>
    <recommendedName>
        <fullName evidence="2">Methylglyoxal synthase</fullName>
        <shortName evidence="2">MGS</shortName>
        <ecNumber evidence="2">4.2.3.3</ecNumber>
    </recommendedName>
</protein>
<feature type="binding site" evidence="2">
    <location>
        <position position="103"/>
    </location>
    <ligand>
        <name>substrate</name>
    </ligand>
</feature>
<gene>
    <name evidence="2" type="primary">mgsA</name>
    <name evidence="5" type="ORF">SAMN02745753_01915</name>
</gene>
<dbReference type="PANTHER" id="PTHR30492">
    <property type="entry name" value="METHYLGLYOXAL SYNTHASE"/>
    <property type="match status" value="1"/>
</dbReference>
<dbReference type="OrthoDB" id="9787147at2"/>
<evidence type="ECO:0000256" key="2">
    <source>
        <dbReference type="HAMAP-Rule" id="MF_00549"/>
    </source>
</evidence>
<dbReference type="RefSeq" id="WP_100188721.1">
    <property type="nucleotide sequence ID" value="NZ_FQVF01000008.1"/>
</dbReference>
<dbReference type="HAMAP" id="MF_00549">
    <property type="entry name" value="Methylglyoxal_synth"/>
    <property type="match status" value="1"/>
</dbReference>
<keyword evidence="6" id="KW-1185">Reference proteome</keyword>
<evidence type="ECO:0000313" key="5">
    <source>
        <dbReference type="EMBL" id="SHF43836.1"/>
    </source>
</evidence>
<feature type="binding site" evidence="2">
    <location>
        <position position="28"/>
    </location>
    <ligand>
        <name>substrate</name>
    </ligand>
</feature>
<comment type="catalytic activity">
    <reaction evidence="2">
        <text>dihydroxyacetone phosphate = methylglyoxal + phosphate</text>
        <dbReference type="Rhea" id="RHEA:17937"/>
        <dbReference type="ChEBI" id="CHEBI:17158"/>
        <dbReference type="ChEBI" id="CHEBI:43474"/>
        <dbReference type="ChEBI" id="CHEBI:57642"/>
        <dbReference type="EC" id="4.2.3.3"/>
    </reaction>
</comment>
<evidence type="ECO:0000256" key="1">
    <source>
        <dbReference type="ARBA" id="ARBA00006287"/>
    </source>
</evidence>
<evidence type="ECO:0000256" key="3">
    <source>
        <dbReference type="PIRSR" id="PIRSR006614-1"/>
    </source>
</evidence>
<dbReference type="InterPro" id="IPR036914">
    <property type="entry name" value="MGS-like_dom_sf"/>
</dbReference>
<sequence length="156" mass="17557">MKSKTLQQKTITTPERKNVALVAHDNMKPALIEWAEKHKEKLIKHNLMATGTTGNLMQKQLNVPVHSLISGPLGGDQQLGGLIAEGKIDVLIFFWDPFEPMPHDPDIKALLRVAAVWNIPIACSVSSANFLVTSPLFESEFERQIPDYEKYLQERL</sequence>
<feature type="active site" description="Proton donor/acceptor" evidence="2 3">
    <location>
        <position position="76"/>
    </location>
</feature>
<dbReference type="GO" id="GO:0019242">
    <property type="term" value="P:methylglyoxal biosynthetic process"/>
    <property type="evidence" value="ECO:0007669"/>
    <property type="project" value="UniProtKB-UniRule"/>
</dbReference>
<evidence type="ECO:0000259" key="4">
    <source>
        <dbReference type="PROSITE" id="PS51855"/>
    </source>
</evidence>
<accession>A0A1M5BN81</accession>
<proteinExistence type="inferred from homology"/>
<dbReference type="NCBIfam" id="NF003559">
    <property type="entry name" value="PRK05234.1"/>
    <property type="match status" value="1"/>
</dbReference>
<comment type="similarity">
    <text evidence="1 2">Belongs to the methylglyoxal synthase family.</text>
</comment>
<name>A0A1M5BN81_9GAMM</name>
<dbReference type="GO" id="GO:0008929">
    <property type="term" value="F:methylglyoxal synthase activity"/>
    <property type="evidence" value="ECO:0007669"/>
    <property type="project" value="UniProtKB-UniRule"/>
</dbReference>
<dbReference type="InterPro" id="IPR018148">
    <property type="entry name" value="Methylglyoxal_synth_AS"/>
</dbReference>
<dbReference type="Gene3D" id="3.40.50.1380">
    <property type="entry name" value="Methylglyoxal synthase-like domain"/>
    <property type="match status" value="1"/>
</dbReference>
<feature type="binding site" evidence="2">
    <location>
        <begin position="50"/>
        <end position="53"/>
    </location>
    <ligand>
        <name>substrate</name>
    </ligand>
</feature>
<dbReference type="SUPFAM" id="SSF52335">
    <property type="entry name" value="Methylglyoxal synthase-like"/>
    <property type="match status" value="1"/>
</dbReference>
<keyword evidence="2" id="KW-0456">Lyase</keyword>
<feature type="binding site" evidence="2">
    <location>
        <begin position="70"/>
        <end position="71"/>
    </location>
    <ligand>
        <name>substrate</name>
    </ligand>
</feature>
<comment type="function">
    <text evidence="2">Catalyzes the formation of methylglyoxal from dihydroxyacetone phosphate.</text>
</comment>
<dbReference type="PROSITE" id="PS51855">
    <property type="entry name" value="MGS"/>
    <property type="match status" value="1"/>
</dbReference>
<dbReference type="GO" id="GO:0005829">
    <property type="term" value="C:cytosol"/>
    <property type="evidence" value="ECO:0007669"/>
    <property type="project" value="TreeGrafter"/>
</dbReference>
<dbReference type="PIRSF" id="PIRSF006614">
    <property type="entry name" value="Methylglyox_syn"/>
    <property type="match status" value="1"/>
</dbReference>
<dbReference type="PANTHER" id="PTHR30492:SF0">
    <property type="entry name" value="METHYLGLYOXAL SYNTHASE"/>
    <property type="match status" value="1"/>
</dbReference>
<dbReference type="InterPro" id="IPR011607">
    <property type="entry name" value="MGS-like_dom"/>
</dbReference>
<dbReference type="AlphaFoldDB" id="A0A1M5BN81"/>
<evidence type="ECO:0000313" key="6">
    <source>
        <dbReference type="Proteomes" id="UP000184517"/>
    </source>
</evidence>
<dbReference type="STRING" id="1122206.SAMN02745753_01915"/>
<dbReference type="Proteomes" id="UP000184517">
    <property type="component" value="Unassembled WGS sequence"/>
</dbReference>
<dbReference type="EMBL" id="FQVF01000008">
    <property type="protein sequence ID" value="SHF43836.1"/>
    <property type="molecule type" value="Genomic_DNA"/>
</dbReference>
<organism evidence="5 6">
    <name type="scientific">Marinomonas polaris DSM 16579</name>
    <dbReference type="NCBI Taxonomy" id="1122206"/>
    <lineage>
        <taxon>Bacteria</taxon>
        <taxon>Pseudomonadati</taxon>
        <taxon>Pseudomonadota</taxon>
        <taxon>Gammaproteobacteria</taxon>
        <taxon>Oceanospirillales</taxon>
        <taxon>Oceanospirillaceae</taxon>
        <taxon>Marinomonas</taxon>
    </lineage>
</organism>